<name>A0ABZ0HV49_9HYPH</name>
<keyword evidence="1" id="KW-0812">Transmembrane</keyword>
<keyword evidence="1" id="KW-0472">Membrane</keyword>
<organism evidence="2 3">
    <name type="scientific">Methylocapsa polymorpha</name>
    <dbReference type="NCBI Taxonomy" id="3080828"/>
    <lineage>
        <taxon>Bacteria</taxon>
        <taxon>Pseudomonadati</taxon>
        <taxon>Pseudomonadota</taxon>
        <taxon>Alphaproteobacteria</taxon>
        <taxon>Hyphomicrobiales</taxon>
        <taxon>Beijerinckiaceae</taxon>
        <taxon>Methylocapsa</taxon>
    </lineage>
</organism>
<evidence type="ECO:0000256" key="1">
    <source>
        <dbReference type="SAM" id="Phobius"/>
    </source>
</evidence>
<proteinExistence type="predicted"/>
<dbReference type="Proteomes" id="UP001626536">
    <property type="component" value="Chromosome"/>
</dbReference>
<reference evidence="2 3" key="1">
    <citation type="submission" date="2023-10" db="EMBL/GenBank/DDBJ databases">
        <title>Novel methanotroph of the genus Methylocapsa from a subarctic wetland.</title>
        <authorList>
            <person name="Belova S.E."/>
            <person name="Oshkin I.Y."/>
            <person name="Miroshnikov K."/>
            <person name="Dedysh S.N."/>
        </authorList>
    </citation>
    <scope>NUCLEOTIDE SEQUENCE [LARGE SCALE GENOMIC DNA]</scope>
    <source>
        <strain evidence="2 3">RX1</strain>
    </source>
</reference>
<sequence>MALRFFGLFLLATAFAALVIDATRSIAGKSLIVMEVGQTAASLAPIKLALLEDAVKQHAHPFVYDPILVDFLKLPTFLVIAALGALLFRLARKPRPQIGYSSR</sequence>
<gene>
    <name evidence="2" type="ORF">RZS28_05050</name>
</gene>
<dbReference type="EMBL" id="CP136862">
    <property type="protein sequence ID" value="WOJ90662.1"/>
    <property type="molecule type" value="Genomic_DNA"/>
</dbReference>
<protein>
    <submittedName>
        <fullName evidence="2">Uncharacterized protein</fullName>
    </submittedName>
</protein>
<evidence type="ECO:0000313" key="3">
    <source>
        <dbReference type="Proteomes" id="UP001626536"/>
    </source>
</evidence>
<keyword evidence="3" id="KW-1185">Reference proteome</keyword>
<accession>A0ABZ0HV49</accession>
<evidence type="ECO:0000313" key="2">
    <source>
        <dbReference type="EMBL" id="WOJ90662.1"/>
    </source>
</evidence>
<keyword evidence="1" id="KW-1133">Transmembrane helix</keyword>
<feature type="transmembrane region" description="Helical" evidence="1">
    <location>
        <begin position="71"/>
        <end position="91"/>
    </location>
</feature>
<dbReference type="RefSeq" id="WP_407340247.1">
    <property type="nucleotide sequence ID" value="NZ_CP136862.1"/>
</dbReference>